<keyword evidence="1" id="KW-1133">Transmembrane helix</keyword>
<evidence type="ECO:0000313" key="2">
    <source>
        <dbReference type="EMBL" id="PJC82122.1"/>
    </source>
</evidence>
<comment type="caution">
    <text evidence="2">The sequence shown here is derived from an EMBL/GenBank/DDBJ whole genome shotgun (WGS) entry which is preliminary data.</text>
</comment>
<evidence type="ECO:0000256" key="1">
    <source>
        <dbReference type="SAM" id="Phobius"/>
    </source>
</evidence>
<dbReference type="EMBL" id="PFQK01000025">
    <property type="protein sequence ID" value="PJC82122.1"/>
    <property type="molecule type" value="Genomic_DNA"/>
</dbReference>
<dbReference type="InterPro" id="IPR026350">
    <property type="entry name" value="GxxExxY"/>
</dbReference>
<dbReference type="Gene3D" id="3.30.700.10">
    <property type="entry name" value="Glycoprotein, Type 4 Pilin"/>
    <property type="match status" value="1"/>
</dbReference>
<dbReference type="Pfam" id="PF13366">
    <property type="entry name" value="PDDEXK_3"/>
    <property type="match status" value="1"/>
</dbReference>
<name>A0A2M8GNK1_9BACT</name>
<feature type="transmembrane region" description="Helical" evidence="1">
    <location>
        <begin position="154"/>
        <end position="176"/>
    </location>
</feature>
<evidence type="ECO:0008006" key="4">
    <source>
        <dbReference type="Google" id="ProtNLM"/>
    </source>
</evidence>
<accession>A0A2M8GNK1</accession>
<feature type="non-terminal residue" evidence="2">
    <location>
        <position position="409"/>
    </location>
</feature>
<gene>
    <name evidence="2" type="ORF">CO007_01120</name>
</gene>
<proteinExistence type="predicted"/>
<organism evidence="2 3">
    <name type="scientific">Candidatus Roizmanbacteria bacterium CG_4_8_14_3_um_filter_36_10</name>
    <dbReference type="NCBI Taxonomy" id="1974834"/>
    <lineage>
        <taxon>Bacteria</taxon>
        <taxon>Candidatus Roizmaniibacteriota</taxon>
    </lineage>
</organism>
<dbReference type="InterPro" id="IPR045584">
    <property type="entry name" value="Pilin-like"/>
</dbReference>
<evidence type="ECO:0000313" key="3">
    <source>
        <dbReference type="Proteomes" id="UP000229370"/>
    </source>
</evidence>
<keyword evidence="1" id="KW-0812">Transmembrane</keyword>
<dbReference type="Proteomes" id="UP000229370">
    <property type="component" value="Unassembled WGS sequence"/>
</dbReference>
<dbReference type="AlphaFoldDB" id="A0A2M8GNK1"/>
<protein>
    <recommendedName>
        <fullName evidence="4">GxxExxY protein</fullName>
    </recommendedName>
</protein>
<sequence>MDKFFPHKDLSYKIIGFLYKVRSAYGNSQKEIIYQNALVEELEEAKIPYKREVDIPIISSKTKKRLGNYRADFLIDNKIIVEIKAIKFTFNKLEQQVFSYLKSTPYEIAYLVNFGSPKLYLKRYILTNDRKFSVVSVSPKSVESVSLGFTLMELLIVIGLIALIAVVTLVFFNPIVQINKAYDAKRKHDLSELQKAFEDYYNDKGCYPKVDEVCYDADTNLVNIYSYFGSWTNKKVISQVCHICGNEADPPQFSSFSPYLSQLPCDPQHSKKQYLYNVEAKPGLIGPKTPAEAKNDCPQWYNLYANLSNADDLQSKELGCVKGACGIRYDEDAVTFLIPSGTINPYPLGYEYGVASPNRKVAVTDRYACYSGNECNYCYETYERCIQENPDCPAIYASKGNCCVEHPAA</sequence>
<keyword evidence="1" id="KW-0472">Membrane</keyword>
<reference evidence="3" key="1">
    <citation type="submission" date="2017-09" db="EMBL/GenBank/DDBJ databases">
        <title>Depth-based differentiation of microbial function through sediment-hosted aquifers and enrichment of novel symbionts in the deep terrestrial subsurface.</title>
        <authorList>
            <person name="Probst A.J."/>
            <person name="Ladd B."/>
            <person name="Jarett J.K."/>
            <person name="Geller-Mcgrath D.E."/>
            <person name="Sieber C.M.K."/>
            <person name="Emerson J.B."/>
            <person name="Anantharaman K."/>
            <person name="Thomas B.C."/>
            <person name="Malmstrom R."/>
            <person name="Stieglmeier M."/>
            <person name="Klingl A."/>
            <person name="Woyke T."/>
            <person name="Ryan C.M."/>
            <person name="Banfield J.F."/>
        </authorList>
    </citation>
    <scope>NUCLEOTIDE SEQUENCE [LARGE SCALE GENOMIC DNA]</scope>
</reference>
<dbReference type="NCBIfam" id="TIGR04256">
    <property type="entry name" value="GxxExxY"/>
    <property type="match status" value="1"/>
</dbReference>
<dbReference type="SUPFAM" id="SSF54523">
    <property type="entry name" value="Pili subunits"/>
    <property type="match status" value="1"/>
</dbReference>